<sequence length="131" mass="13449">MLLGRTGSSLLASCALACGHAAAPPLSPAELPPVVAGRGAIQGAVHDVNTGRRIAGALVLMDCSCLAGPRETKTDARGIYSFDDLPPGKYTIQASYERGHVAKTLALAAAGRATISIAVDPERPAVRIFLD</sequence>
<dbReference type="Proteomes" id="UP001164459">
    <property type="component" value="Chromosome"/>
</dbReference>
<dbReference type="Pfam" id="PF13620">
    <property type="entry name" value="CarboxypepD_reg"/>
    <property type="match status" value="1"/>
</dbReference>
<gene>
    <name evidence="2" type="ORF">O0S08_41080</name>
</gene>
<evidence type="ECO:0000313" key="3">
    <source>
        <dbReference type="Proteomes" id="UP001164459"/>
    </source>
</evidence>
<keyword evidence="3" id="KW-1185">Reference proteome</keyword>
<proteinExistence type="predicted"/>
<keyword evidence="1" id="KW-0732">Signal</keyword>
<feature type="chain" id="PRO_5047509441" evidence="1">
    <location>
        <begin position="18"/>
        <end position="131"/>
    </location>
</feature>
<dbReference type="EMBL" id="CP114040">
    <property type="protein sequence ID" value="WAS92616.1"/>
    <property type="molecule type" value="Genomic_DNA"/>
</dbReference>
<dbReference type="InterPro" id="IPR013784">
    <property type="entry name" value="Carb-bd-like_fold"/>
</dbReference>
<organism evidence="2 3">
    <name type="scientific">Nannocystis punicea</name>
    <dbReference type="NCBI Taxonomy" id="2995304"/>
    <lineage>
        <taxon>Bacteria</taxon>
        <taxon>Pseudomonadati</taxon>
        <taxon>Myxococcota</taxon>
        <taxon>Polyangia</taxon>
        <taxon>Nannocystales</taxon>
        <taxon>Nannocystaceae</taxon>
        <taxon>Nannocystis</taxon>
    </lineage>
</organism>
<name>A0ABY7H047_9BACT</name>
<evidence type="ECO:0000256" key="1">
    <source>
        <dbReference type="SAM" id="SignalP"/>
    </source>
</evidence>
<dbReference type="SUPFAM" id="SSF49452">
    <property type="entry name" value="Starch-binding domain-like"/>
    <property type="match status" value="1"/>
</dbReference>
<reference evidence="2" key="1">
    <citation type="submission" date="2022-11" db="EMBL/GenBank/DDBJ databases">
        <title>Minimal conservation of predation-associated metabolite biosynthetic gene clusters underscores biosynthetic potential of Myxococcota including descriptions for ten novel species: Archangium lansinium sp. nov., Myxococcus landrumus sp. nov., Nannocystis bai.</title>
        <authorList>
            <person name="Ahearne A."/>
            <person name="Stevens C."/>
            <person name="Dowd S."/>
        </authorList>
    </citation>
    <scope>NUCLEOTIDE SEQUENCE</scope>
    <source>
        <strain evidence="2">Fl3</strain>
    </source>
</reference>
<dbReference type="Gene3D" id="2.60.40.1120">
    <property type="entry name" value="Carboxypeptidase-like, regulatory domain"/>
    <property type="match status" value="1"/>
</dbReference>
<protein>
    <submittedName>
        <fullName evidence="2">Carboxypeptidase-like regulatory domain-containing protein</fullName>
    </submittedName>
</protein>
<feature type="signal peptide" evidence="1">
    <location>
        <begin position="1"/>
        <end position="17"/>
    </location>
</feature>
<evidence type="ECO:0000313" key="2">
    <source>
        <dbReference type="EMBL" id="WAS92616.1"/>
    </source>
</evidence>
<accession>A0ABY7H047</accession>
<dbReference type="RefSeq" id="WP_269034973.1">
    <property type="nucleotide sequence ID" value="NZ_CP114040.1"/>
</dbReference>